<dbReference type="InterPro" id="IPR023214">
    <property type="entry name" value="HAD_sf"/>
</dbReference>
<organism evidence="1 2">
    <name type="scientific">Draconibacterium aestuarii</name>
    <dbReference type="NCBI Taxonomy" id="2998507"/>
    <lineage>
        <taxon>Bacteria</taxon>
        <taxon>Pseudomonadati</taxon>
        <taxon>Bacteroidota</taxon>
        <taxon>Bacteroidia</taxon>
        <taxon>Marinilabiliales</taxon>
        <taxon>Prolixibacteraceae</taxon>
        <taxon>Draconibacterium</taxon>
    </lineage>
</organism>
<dbReference type="RefSeq" id="WP_343333356.1">
    <property type="nucleotide sequence ID" value="NZ_JAPOHD010000026.1"/>
</dbReference>
<dbReference type="SUPFAM" id="SSF56784">
    <property type="entry name" value="HAD-like"/>
    <property type="match status" value="1"/>
</dbReference>
<dbReference type="SFLD" id="SFLDS00003">
    <property type="entry name" value="Haloacid_Dehalogenase"/>
    <property type="match status" value="1"/>
</dbReference>
<dbReference type="PANTHER" id="PTHR43611">
    <property type="entry name" value="ALPHA-D-GLUCOSE 1-PHOSPHATE PHOSPHATASE"/>
    <property type="match status" value="1"/>
</dbReference>
<dbReference type="Gene3D" id="3.40.50.1000">
    <property type="entry name" value="HAD superfamily/HAD-like"/>
    <property type="match status" value="1"/>
</dbReference>
<dbReference type="NCBIfam" id="TIGR01509">
    <property type="entry name" value="HAD-SF-IA-v3"/>
    <property type="match status" value="1"/>
</dbReference>
<evidence type="ECO:0000313" key="2">
    <source>
        <dbReference type="Proteomes" id="UP001145087"/>
    </source>
</evidence>
<dbReference type="AlphaFoldDB" id="A0A9X3F741"/>
<dbReference type="Proteomes" id="UP001145087">
    <property type="component" value="Unassembled WGS sequence"/>
</dbReference>
<proteinExistence type="predicted"/>
<dbReference type="Pfam" id="PF00702">
    <property type="entry name" value="Hydrolase"/>
    <property type="match status" value="1"/>
</dbReference>
<dbReference type="PANTHER" id="PTHR43611:SF3">
    <property type="entry name" value="FLAVIN MONONUCLEOTIDE HYDROLASE 1, CHLOROPLATIC"/>
    <property type="match status" value="1"/>
</dbReference>
<dbReference type="EMBL" id="JAPOHD010000026">
    <property type="protein sequence ID" value="MCY1721022.1"/>
    <property type="molecule type" value="Genomic_DNA"/>
</dbReference>
<dbReference type="InterPro" id="IPR006439">
    <property type="entry name" value="HAD-SF_hydro_IA"/>
</dbReference>
<gene>
    <name evidence="1" type="ORF">OU798_11760</name>
</gene>
<protein>
    <submittedName>
        <fullName evidence="1">HAD family phosphatase</fullName>
    </submittedName>
</protein>
<keyword evidence="2" id="KW-1185">Reference proteome</keyword>
<comment type="caution">
    <text evidence="1">The sequence shown here is derived from an EMBL/GenBank/DDBJ whole genome shotgun (WGS) entry which is preliminary data.</text>
</comment>
<name>A0A9X3F741_9BACT</name>
<dbReference type="InterPro" id="IPR036412">
    <property type="entry name" value="HAD-like_sf"/>
</dbReference>
<dbReference type="InterPro" id="IPR023198">
    <property type="entry name" value="PGP-like_dom2"/>
</dbReference>
<dbReference type="PRINTS" id="PR00413">
    <property type="entry name" value="HADHALOGNASE"/>
</dbReference>
<dbReference type="SFLD" id="SFLDG01129">
    <property type="entry name" value="C1.5:_HAD__Beta-PGM__Phosphata"/>
    <property type="match status" value="1"/>
</dbReference>
<sequence>MKIDLSNIKNIIFDLGNVLLNLDFDASIKAFQKLGSDGEVLDHKNAYSHPVFYNFEVGKISPAEFRTGIRRILNRPDISDETIDRAWYAMILDIPAKRVKVLQELDKKYNIYLFSNTNQIHIDNLLQEFKAEHGIDFPSLFKGVYYSHEIHDRKPELSSFKKVIELSGVKPEETLFVDDLEKNIIGAEQAGLKTLWLKKEMEMAELF</sequence>
<accession>A0A9X3F741</accession>
<dbReference type="Gene3D" id="1.10.150.240">
    <property type="entry name" value="Putative phosphatase, domain 2"/>
    <property type="match status" value="1"/>
</dbReference>
<evidence type="ECO:0000313" key="1">
    <source>
        <dbReference type="EMBL" id="MCY1721022.1"/>
    </source>
</evidence>
<dbReference type="CDD" id="cd02603">
    <property type="entry name" value="HAD_sEH-N_like"/>
    <property type="match status" value="1"/>
</dbReference>
<reference evidence="1" key="1">
    <citation type="submission" date="2022-11" db="EMBL/GenBank/DDBJ databases">
        <title>Marilongibacter aestuarii gen. nov., sp. nov., isolated from tidal flat sediment.</title>
        <authorList>
            <person name="Jiayan W."/>
        </authorList>
    </citation>
    <scope>NUCLEOTIDE SEQUENCE</scope>
    <source>
        <strain evidence="1">Z1-6</strain>
    </source>
</reference>